<comment type="caution">
    <text evidence="1">The sequence shown here is derived from an EMBL/GenBank/DDBJ whole genome shotgun (WGS) entry which is preliminary data.</text>
</comment>
<dbReference type="RefSeq" id="XP_013330475.1">
    <property type="nucleotide sequence ID" value="XM_013475021.1"/>
</dbReference>
<evidence type="ECO:0000313" key="1">
    <source>
        <dbReference type="EMBL" id="KKA23863.1"/>
    </source>
</evidence>
<reference evidence="1 2" key="1">
    <citation type="submission" date="2015-04" db="EMBL/GenBank/DDBJ databases">
        <authorList>
            <person name="Heijne W.H."/>
            <person name="Fedorova N.D."/>
            <person name="Nierman W.C."/>
            <person name="Vollebregt A.W."/>
            <person name="Zhao Z."/>
            <person name="Wu L."/>
            <person name="Kumar M."/>
            <person name="Stam H."/>
            <person name="van den Berg M.A."/>
            <person name="Pel H.J."/>
        </authorList>
    </citation>
    <scope>NUCLEOTIDE SEQUENCE [LARGE SCALE GENOMIC DNA]</scope>
    <source>
        <strain evidence="1 2">CBS 393.64</strain>
    </source>
</reference>
<dbReference type="GeneID" id="25314445"/>
<name>A0A0F4Z1X5_RASE3</name>
<sequence length="125" mass="14164">MAFPLEDPEWQGLTSKGKAELAVEIFNDLENVVDWIETLSQLCTILYSQVKRHEPARLLHGELETALRDETRKAKSFLMHLHDVQGIMANDQYAKLRFANLIGDRRSKALHTACLNHGIHVSNSG</sequence>
<dbReference type="AlphaFoldDB" id="A0A0F4Z1X5"/>
<dbReference type="EMBL" id="LASV01000084">
    <property type="protein sequence ID" value="KKA23863.1"/>
    <property type="molecule type" value="Genomic_DNA"/>
</dbReference>
<gene>
    <name evidence="1" type="ORF">T310_2094</name>
</gene>
<accession>A0A0F4Z1X5</accession>
<keyword evidence="2" id="KW-1185">Reference proteome</keyword>
<organism evidence="1 2">
    <name type="scientific">Rasamsonia emersonii (strain ATCC 16479 / CBS 393.64 / IMI 116815)</name>
    <dbReference type="NCBI Taxonomy" id="1408163"/>
    <lineage>
        <taxon>Eukaryota</taxon>
        <taxon>Fungi</taxon>
        <taxon>Dikarya</taxon>
        <taxon>Ascomycota</taxon>
        <taxon>Pezizomycotina</taxon>
        <taxon>Eurotiomycetes</taxon>
        <taxon>Eurotiomycetidae</taxon>
        <taxon>Eurotiales</taxon>
        <taxon>Trichocomaceae</taxon>
        <taxon>Rasamsonia</taxon>
    </lineage>
</organism>
<protein>
    <submittedName>
        <fullName evidence="1">Uncharacterized protein</fullName>
    </submittedName>
</protein>
<proteinExistence type="predicted"/>
<dbReference type="Proteomes" id="UP000053958">
    <property type="component" value="Unassembled WGS sequence"/>
</dbReference>
<evidence type="ECO:0000313" key="2">
    <source>
        <dbReference type="Proteomes" id="UP000053958"/>
    </source>
</evidence>